<dbReference type="Pfam" id="PF02225">
    <property type="entry name" value="PA"/>
    <property type="match status" value="1"/>
</dbReference>
<sequence length="505" mass="53315">MKYSLFGAVSTAALLCYPPHTVAQKHGGGKAKSLSQGLQASITTRGLMKNLERLDEIATANGGNRAFGLPGYDASVDYVLDKLSGSRSYKSWTQDFPALYNDVVSITFRVGDEDYYVFGPTYSPSTSEEGVTAPLALGPSGTAACSADGYEGLEVTDKIVLVQRGTCPDGTTLAGRIRAAVAAGASNVILYNNVPTLVTGGTLSAPDPVGYRPSGFINQDDGEALAARLEAGEEIEAYFQHTQIVETRITQNVFAESKGGDENNVIMLGAHLDSVKAGAGINDDGSGSTLLLEIFAGLQRLKFRNKIRLAWWGAEENGLVGSRFYTSQINNTAEADKLLLYLNFDMVSRGYFGVFDGDGSTHGLAGAAGSDVIERLFVDHLTSKGVNVTAAVFTGGSDYASFMSTLNKPVGGLHTGTGVAQDPCYHQACDTYNNSNPTTLTINAKAAAHVLATLATDGQDLIPKTSGNATATVQTRDIGTMDEAELFPWTVIEGERHLGSCGHDI</sequence>
<evidence type="ECO:0000256" key="8">
    <source>
        <dbReference type="ARBA" id="ARBA00022801"/>
    </source>
</evidence>
<feature type="domain" description="Peptidase M28" evidence="13">
    <location>
        <begin position="252"/>
        <end position="450"/>
    </location>
</feature>
<keyword evidence="7" id="KW-0732">Signal</keyword>
<feature type="domain" description="PA" evidence="12">
    <location>
        <begin position="131"/>
        <end position="225"/>
    </location>
</feature>
<keyword evidence="5 11" id="KW-0645">Protease</keyword>
<evidence type="ECO:0000256" key="2">
    <source>
        <dbReference type="ARBA" id="ARBA00004613"/>
    </source>
</evidence>
<gene>
    <name evidence="14" type="ORF">WHR41_04258</name>
</gene>
<evidence type="ECO:0000259" key="12">
    <source>
        <dbReference type="Pfam" id="PF02225"/>
    </source>
</evidence>
<dbReference type="InterPro" id="IPR003137">
    <property type="entry name" value="PA_domain"/>
</dbReference>
<dbReference type="InterPro" id="IPR045175">
    <property type="entry name" value="M28_fam"/>
</dbReference>
<accession>A0AB34KQG5</accession>
<evidence type="ECO:0000256" key="10">
    <source>
        <dbReference type="ARBA" id="ARBA00023180"/>
    </source>
</evidence>
<evidence type="ECO:0000256" key="9">
    <source>
        <dbReference type="ARBA" id="ARBA00022833"/>
    </source>
</evidence>
<dbReference type="GO" id="GO:0005576">
    <property type="term" value="C:extracellular region"/>
    <property type="evidence" value="ECO:0007669"/>
    <property type="project" value="UniProtKB-SubCell"/>
</dbReference>
<evidence type="ECO:0000256" key="6">
    <source>
        <dbReference type="ARBA" id="ARBA00022723"/>
    </source>
</evidence>
<dbReference type="GeneID" id="96005702"/>
<dbReference type="GO" id="GO:0046872">
    <property type="term" value="F:metal ion binding"/>
    <property type="evidence" value="ECO:0007669"/>
    <property type="project" value="UniProtKB-KW"/>
</dbReference>
<keyword evidence="9 11" id="KW-0862">Zinc</keyword>
<evidence type="ECO:0000259" key="13">
    <source>
        <dbReference type="Pfam" id="PF04389"/>
    </source>
</evidence>
<dbReference type="RefSeq" id="XP_069230309.1">
    <property type="nucleotide sequence ID" value="XM_069372864.1"/>
</dbReference>
<dbReference type="GO" id="GO:0008235">
    <property type="term" value="F:metalloexopeptidase activity"/>
    <property type="evidence" value="ECO:0007669"/>
    <property type="project" value="InterPro"/>
</dbReference>
<keyword evidence="8 11" id="KW-0378">Hydrolase</keyword>
<keyword evidence="4" id="KW-0964">Secreted</keyword>
<dbReference type="PANTHER" id="PTHR12147">
    <property type="entry name" value="METALLOPEPTIDASE M28 FAMILY MEMBER"/>
    <property type="match status" value="1"/>
</dbReference>
<name>A0AB34KQG5_9PEZI</name>
<comment type="caution">
    <text evidence="14">The sequence shown here is derived from an EMBL/GenBank/DDBJ whole genome shotgun (WGS) entry which is preliminary data.</text>
</comment>
<reference evidence="14 15" key="1">
    <citation type="journal article" date="2020" name="Microbiol. Resour. Announc.">
        <title>Draft Genome Sequence of a Cladosporium Species Isolated from the Mesophotic Ascidian Didemnum maculosum.</title>
        <authorList>
            <person name="Gioti A."/>
            <person name="Siaperas R."/>
            <person name="Nikolaivits E."/>
            <person name="Le Goff G."/>
            <person name="Ouazzani J."/>
            <person name="Kotoulas G."/>
            <person name="Topakas E."/>
        </authorList>
    </citation>
    <scope>NUCLEOTIDE SEQUENCE [LARGE SCALE GENOMIC DNA]</scope>
    <source>
        <strain evidence="14 15">TM138-S3</strain>
    </source>
</reference>
<dbReference type="EC" id="3.4.-.-" evidence="11"/>
<evidence type="ECO:0000256" key="4">
    <source>
        <dbReference type="ARBA" id="ARBA00022525"/>
    </source>
</evidence>
<dbReference type="SUPFAM" id="SSF53187">
    <property type="entry name" value="Zn-dependent exopeptidases"/>
    <property type="match status" value="1"/>
</dbReference>
<evidence type="ECO:0000256" key="11">
    <source>
        <dbReference type="RuleBase" id="RU361240"/>
    </source>
</evidence>
<dbReference type="Gene3D" id="3.40.630.10">
    <property type="entry name" value="Zn peptidases"/>
    <property type="match status" value="1"/>
</dbReference>
<dbReference type="Proteomes" id="UP000803884">
    <property type="component" value="Unassembled WGS sequence"/>
</dbReference>
<dbReference type="PANTHER" id="PTHR12147:SF26">
    <property type="entry name" value="PEPTIDASE M28 DOMAIN-CONTAINING PROTEIN"/>
    <property type="match status" value="1"/>
</dbReference>
<comment type="similarity">
    <text evidence="3">Belongs to the peptidase M28 family. M28B subfamily.</text>
</comment>
<comment type="subcellular location">
    <subcellularLocation>
        <location evidence="2">Secreted</location>
    </subcellularLocation>
</comment>
<dbReference type="AlphaFoldDB" id="A0AB34KQG5"/>
<dbReference type="EMBL" id="JAAQHG020000011">
    <property type="protein sequence ID" value="KAL1587204.1"/>
    <property type="molecule type" value="Genomic_DNA"/>
</dbReference>
<dbReference type="Gene3D" id="3.50.30.30">
    <property type="match status" value="1"/>
</dbReference>
<comment type="cofactor">
    <cofactor evidence="1">
        <name>Zn(2+)</name>
        <dbReference type="ChEBI" id="CHEBI:29105"/>
    </cofactor>
</comment>
<keyword evidence="15" id="KW-1185">Reference proteome</keyword>
<evidence type="ECO:0000313" key="14">
    <source>
        <dbReference type="EMBL" id="KAL1587204.1"/>
    </source>
</evidence>
<proteinExistence type="inferred from homology"/>
<evidence type="ECO:0000256" key="3">
    <source>
        <dbReference type="ARBA" id="ARBA00005634"/>
    </source>
</evidence>
<dbReference type="InterPro" id="IPR046450">
    <property type="entry name" value="PA_dom_sf"/>
</dbReference>
<evidence type="ECO:0000256" key="5">
    <source>
        <dbReference type="ARBA" id="ARBA00022670"/>
    </source>
</evidence>
<dbReference type="CDD" id="cd04816">
    <property type="entry name" value="PA_SaNapH_like"/>
    <property type="match status" value="1"/>
</dbReference>
<dbReference type="GO" id="GO:0006508">
    <property type="term" value="P:proteolysis"/>
    <property type="evidence" value="ECO:0007669"/>
    <property type="project" value="UniProtKB-KW"/>
</dbReference>
<keyword evidence="6 11" id="KW-0479">Metal-binding</keyword>
<dbReference type="Pfam" id="PF04389">
    <property type="entry name" value="Peptidase_M28"/>
    <property type="match status" value="1"/>
</dbReference>
<organism evidence="14 15">
    <name type="scientific">Cladosporium halotolerans</name>
    <dbReference type="NCBI Taxonomy" id="1052096"/>
    <lineage>
        <taxon>Eukaryota</taxon>
        <taxon>Fungi</taxon>
        <taxon>Dikarya</taxon>
        <taxon>Ascomycota</taxon>
        <taxon>Pezizomycotina</taxon>
        <taxon>Dothideomycetes</taxon>
        <taxon>Dothideomycetidae</taxon>
        <taxon>Cladosporiales</taxon>
        <taxon>Cladosporiaceae</taxon>
        <taxon>Cladosporium</taxon>
    </lineage>
</organism>
<evidence type="ECO:0000256" key="1">
    <source>
        <dbReference type="ARBA" id="ARBA00001947"/>
    </source>
</evidence>
<evidence type="ECO:0000256" key="7">
    <source>
        <dbReference type="ARBA" id="ARBA00022729"/>
    </source>
</evidence>
<dbReference type="InterPro" id="IPR007484">
    <property type="entry name" value="Peptidase_M28"/>
</dbReference>
<protein>
    <recommendedName>
        <fullName evidence="11">Peptide hydrolase</fullName>
        <ecNumber evidence="11">3.4.-.-</ecNumber>
    </recommendedName>
</protein>
<evidence type="ECO:0000313" key="15">
    <source>
        <dbReference type="Proteomes" id="UP000803884"/>
    </source>
</evidence>
<dbReference type="SUPFAM" id="SSF52025">
    <property type="entry name" value="PA domain"/>
    <property type="match status" value="1"/>
</dbReference>
<keyword evidence="10" id="KW-0325">Glycoprotein</keyword>